<evidence type="ECO:0000313" key="2">
    <source>
        <dbReference type="EMBL" id="MBI1684719.1"/>
    </source>
</evidence>
<dbReference type="Pfam" id="PF00903">
    <property type="entry name" value="Glyoxalase"/>
    <property type="match status" value="1"/>
</dbReference>
<organism evidence="2 3">
    <name type="scientific">Caulobacter hibisci</name>
    <dbReference type="NCBI Taxonomy" id="2035993"/>
    <lineage>
        <taxon>Bacteria</taxon>
        <taxon>Pseudomonadati</taxon>
        <taxon>Pseudomonadota</taxon>
        <taxon>Alphaproteobacteria</taxon>
        <taxon>Caulobacterales</taxon>
        <taxon>Caulobacteraceae</taxon>
        <taxon>Caulobacter</taxon>
    </lineage>
</organism>
<dbReference type="Gene3D" id="3.10.180.10">
    <property type="entry name" value="2,3-Dihydroxybiphenyl 1,2-Dioxygenase, domain 1"/>
    <property type="match status" value="1"/>
</dbReference>
<protein>
    <submittedName>
        <fullName evidence="2">VOC family protein</fullName>
    </submittedName>
</protein>
<name>A0ABS0SZ51_9CAUL</name>
<evidence type="ECO:0000259" key="1">
    <source>
        <dbReference type="PROSITE" id="PS51819"/>
    </source>
</evidence>
<feature type="domain" description="VOC" evidence="1">
    <location>
        <begin position="8"/>
        <end position="123"/>
    </location>
</feature>
<reference evidence="2 3" key="1">
    <citation type="submission" date="2020-11" db="EMBL/GenBank/DDBJ databases">
        <title>genome sequence of strain KACC 18849.</title>
        <authorList>
            <person name="Gao J."/>
            <person name="Zhang X."/>
        </authorList>
    </citation>
    <scope>NUCLEOTIDE SEQUENCE [LARGE SCALE GENOMIC DNA]</scope>
    <source>
        <strain evidence="2 3">KACC 18849</strain>
    </source>
</reference>
<keyword evidence="3" id="KW-1185">Reference proteome</keyword>
<dbReference type="Proteomes" id="UP000639859">
    <property type="component" value="Unassembled WGS sequence"/>
</dbReference>
<dbReference type="InterPro" id="IPR004360">
    <property type="entry name" value="Glyas_Fos-R_dOase_dom"/>
</dbReference>
<proteinExistence type="predicted"/>
<dbReference type="SUPFAM" id="SSF54593">
    <property type="entry name" value="Glyoxalase/Bleomycin resistance protein/Dihydroxybiphenyl dioxygenase"/>
    <property type="match status" value="1"/>
</dbReference>
<sequence length="125" mass="13359">MVDVSEAQIVFTEIPVADPERACKFYETLLEGELTRQDGGPNPIWLLPHAEGAHAVGHIYPGKPAVDGAGATTHFAIGDALADAMDRVRKGGGEVLSDVIEIPVGSFFYAKDTEGNSLGIFKYRS</sequence>
<dbReference type="InterPro" id="IPR029068">
    <property type="entry name" value="Glyas_Bleomycin-R_OHBP_Dase"/>
</dbReference>
<evidence type="ECO:0000313" key="3">
    <source>
        <dbReference type="Proteomes" id="UP000639859"/>
    </source>
</evidence>
<dbReference type="EMBL" id="JADWOX010000008">
    <property type="protein sequence ID" value="MBI1684719.1"/>
    <property type="molecule type" value="Genomic_DNA"/>
</dbReference>
<dbReference type="PANTHER" id="PTHR33993">
    <property type="entry name" value="GLYOXALASE-RELATED"/>
    <property type="match status" value="1"/>
</dbReference>
<dbReference type="InterPro" id="IPR037523">
    <property type="entry name" value="VOC_core"/>
</dbReference>
<gene>
    <name evidence="2" type="ORF">I4Q42_13685</name>
</gene>
<comment type="caution">
    <text evidence="2">The sequence shown here is derived from an EMBL/GenBank/DDBJ whole genome shotgun (WGS) entry which is preliminary data.</text>
</comment>
<accession>A0ABS0SZ51</accession>
<dbReference type="PROSITE" id="PS51819">
    <property type="entry name" value="VOC"/>
    <property type="match status" value="1"/>
</dbReference>
<dbReference type="InterPro" id="IPR052164">
    <property type="entry name" value="Anthracycline_SecMetBiosynth"/>
</dbReference>
<dbReference type="RefSeq" id="WP_198576623.1">
    <property type="nucleotide sequence ID" value="NZ_JADWOX010000008.1"/>
</dbReference>